<dbReference type="InterPro" id="IPR042150">
    <property type="entry name" value="MmRce1-like"/>
</dbReference>
<dbReference type="PANTHER" id="PTHR35797">
    <property type="entry name" value="PROTEASE-RELATED"/>
    <property type="match status" value="1"/>
</dbReference>
<dbReference type="GO" id="GO:0080120">
    <property type="term" value="P:CAAX-box protein maturation"/>
    <property type="evidence" value="ECO:0007669"/>
    <property type="project" value="UniProtKB-ARBA"/>
</dbReference>
<dbReference type="InterPro" id="IPR003675">
    <property type="entry name" value="Rce1/LyrA-like_dom"/>
</dbReference>
<evidence type="ECO:0000256" key="1">
    <source>
        <dbReference type="SAM" id="Phobius"/>
    </source>
</evidence>
<feature type="transmembrane region" description="Helical" evidence="1">
    <location>
        <begin position="37"/>
        <end position="57"/>
    </location>
</feature>
<protein>
    <submittedName>
        <fullName evidence="3">CAAX prenyl protease-like protein</fullName>
    </submittedName>
</protein>
<sequence length="262" mass="30162">MRQKIQKYNIPIWYLANLIFTGGLLCLHFVWKSAGDYSVSFTQFGPMLATFLLIYIVKDKNALKKIQTGLFFHIQDIVFYVWAAITSFALIGISSFLLGVIFSNPYLAWNGTPIFYSLNFMAMLLGSIGEELGWRGYLLPVLNKRFTPFFSSILVGCLWGFWHLNYAGDIIFWLIFIMTTVELSIIFTFFLYKTNGNLWTAIILHAFFNLANRVFVWGRFNINLLLTEMILFGLICVVVVAVNKGWMFHKKVTFPKGKSLSI</sequence>
<dbReference type="RefSeq" id="WP_170164248.1">
    <property type="nucleotide sequence ID" value="NZ_RJVG01000002.1"/>
</dbReference>
<name>A0A3N1XVE5_9FIRM</name>
<feature type="transmembrane region" description="Helical" evidence="1">
    <location>
        <begin position="77"/>
        <end position="102"/>
    </location>
</feature>
<dbReference type="PANTHER" id="PTHR35797:SF1">
    <property type="entry name" value="PROTEASE"/>
    <property type="match status" value="1"/>
</dbReference>
<evidence type="ECO:0000313" key="3">
    <source>
        <dbReference type="EMBL" id="ROR30594.1"/>
    </source>
</evidence>
<keyword evidence="4" id="KW-1185">Reference proteome</keyword>
<keyword evidence="1" id="KW-0812">Transmembrane</keyword>
<feature type="transmembrane region" description="Helical" evidence="1">
    <location>
        <begin position="170"/>
        <end position="191"/>
    </location>
</feature>
<dbReference type="EMBL" id="RJVG01000002">
    <property type="protein sequence ID" value="ROR30594.1"/>
    <property type="molecule type" value="Genomic_DNA"/>
</dbReference>
<keyword evidence="3" id="KW-0645">Protease</keyword>
<feature type="domain" description="CAAX prenyl protease 2/Lysostaphin resistance protein A-like" evidence="2">
    <location>
        <begin position="120"/>
        <end position="210"/>
    </location>
</feature>
<reference evidence="3 4" key="1">
    <citation type="submission" date="2018-11" db="EMBL/GenBank/DDBJ databases">
        <title>Genomic Encyclopedia of Type Strains, Phase IV (KMG-IV): sequencing the most valuable type-strain genomes for metagenomic binning, comparative biology and taxonomic classification.</title>
        <authorList>
            <person name="Goeker M."/>
        </authorList>
    </citation>
    <scope>NUCLEOTIDE SEQUENCE [LARGE SCALE GENOMIC DNA]</scope>
    <source>
        <strain evidence="3 4">DSM 26537</strain>
    </source>
</reference>
<accession>A0A3N1XVE5</accession>
<dbReference type="AlphaFoldDB" id="A0A3N1XVE5"/>
<dbReference type="Pfam" id="PF02517">
    <property type="entry name" value="Rce1-like"/>
    <property type="match status" value="1"/>
</dbReference>
<organism evidence="3 4">
    <name type="scientific">Mobilisporobacter senegalensis</name>
    <dbReference type="NCBI Taxonomy" id="1329262"/>
    <lineage>
        <taxon>Bacteria</taxon>
        <taxon>Bacillati</taxon>
        <taxon>Bacillota</taxon>
        <taxon>Clostridia</taxon>
        <taxon>Lachnospirales</taxon>
        <taxon>Lachnospiraceae</taxon>
        <taxon>Mobilisporobacter</taxon>
    </lineage>
</organism>
<feature type="transmembrane region" description="Helical" evidence="1">
    <location>
        <begin position="222"/>
        <end position="242"/>
    </location>
</feature>
<keyword evidence="1" id="KW-1133">Transmembrane helix</keyword>
<feature type="transmembrane region" description="Helical" evidence="1">
    <location>
        <begin position="12"/>
        <end position="31"/>
    </location>
</feature>
<evidence type="ECO:0000313" key="4">
    <source>
        <dbReference type="Proteomes" id="UP000273083"/>
    </source>
</evidence>
<dbReference type="GO" id="GO:0006508">
    <property type="term" value="P:proteolysis"/>
    <property type="evidence" value="ECO:0007669"/>
    <property type="project" value="UniProtKB-KW"/>
</dbReference>
<keyword evidence="3" id="KW-0378">Hydrolase</keyword>
<dbReference type="Proteomes" id="UP000273083">
    <property type="component" value="Unassembled WGS sequence"/>
</dbReference>
<evidence type="ECO:0000259" key="2">
    <source>
        <dbReference type="Pfam" id="PF02517"/>
    </source>
</evidence>
<gene>
    <name evidence="3" type="ORF">EDD66_102247</name>
</gene>
<comment type="caution">
    <text evidence="3">The sequence shown here is derived from an EMBL/GenBank/DDBJ whole genome shotgun (WGS) entry which is preliminary data.</text>
</comment>
<proteinExistence type="predicted"/>
<keyword evidence="1" id="KW-0472">Membrane</keyword>
<feature type="transmembrane region" description="Helical" evidence="1">
    <location>
        <begin position="114"/>
        <end position="134"/>
    </location>
</feature>
<dbReference type="GO" id="GO:0004175">
    <property type="term" value="F:endopeptidase activity"/>
    <property type="evidence" value="ECO:0007669"/>
    <property type="project" value="UniProtKB-ARBA"/>
</dbReference>
<feature type="transmembrane region" description="Helical" evidence="1">
    <location>
        <begin position="146"/>
        <end position="164"/>
    </location>
</feature>